<dbReference type="InterPro" id="IPR000719">
    <property type="entry name" value="Prot_kinase_dom"/>
</dbReference>
<dbReference type="PANTHER" id="PTHR22974:SF21">
    <property type="entry name" value="DUAL SPECIFICITY PROTEIN KINASE TTK"/>
    <property type="match status" value="1"/>
</dbReference>
<dbReference type="GO" id="GO:0034501">
    <property type="term" value="P:protein localization to kinetochore"/>
    <property type="evidence" value="ECO:0007669"/>
    <property type="project" value="TreeGrafter"/>
</dbReference>
<dbReference type="Pfam" id="PF00069">
    <property type="entry name" value="Pkinase"/>
    <property type="match status" value="1"/>
</dbReference>
<evidence type="ECO:0000256" key="6">
    <source>
        <dbReference type="SAM" id="MobiDB-lite"/>
    </source>
</evidence>
<dbReference type="InterPro" id="IPR008271">
    <property type="entry name" value="Ser/Thr_kinase_AS"/>
</dbReference>
<organism evidence="8 9">
    <name type="scientific">Panagrolaimus davidi</name>
    <dbReference type="NCBI Taxonomy" id="227884"/>
    <lineage>
        <taxon>Eukaryota</taxon>
        <taxon>Metazoa</taxon>
        <taxon>Ecdysozoa</taxon>
        <taxon>Nematoda</taxon>
        <taxon>Chromadorea</taxon>
        <taxon>Rhabditida</taxon>
        <taxon>Tylenchina</taxon>
        <taxon>Panagrolaimomorpha</taxon>
        <taxon>Panagrolaimoidea</taxon>
        <taxon>Panagrolaimidae</taxon>
        <taxon>Panagrolaimus</taxon>
    </lineage>
</organism>
<dbReference type="GO" id="GO:0007059">
    <property type="term" value="P:chromosome segregation"/>
    <property type="evidence" value="ECO:0007669"/>
    <property type="project" value="TreeGrafter"/>
</dbReference>
<name>A0A914QT39_9BILA</name>
<dbReference type="GO" id="GO:0005634">
    <property type="term" value="C:nucleus"/>
    <property type="evidence" value="ECO:0007669"/>
    <property type="project" value="TreeGrafter"/>
</dbReference>
<evidence type="ECO:0000259" key="7">
    <source>
        <dbReference type="PROSITE" id="PS50011"/>
    </source>
</evidence>
<sequence>MERMEEIKRQWANVKARKQQLRQQQEERAAAALQQVQTLPQQQPGPAIQQIQAPPQQQPGPAIQQTQAPPQQQPGPAIQQTQPSPQQHGPVVQQTQAPPQPQSRHLPGLRKLPPPHQQEASAIQQIRPSPQQHIPAIQQIQAPLQQPAIQQTQSLSAPQQQRQTVYTVNGKLYTRGKVLGTGGSCKVYEAHHNGNVYAIKVVDLDDLDQRVVDGYLAEVELLERLQGKEGIIQLENWQKKEYEDGHKELLVVMEKGDNNFQTFLRSTNKSPNLIRYYWESMLQCVQVIHGENIIHSDLKPANFIFVNNKLKLIDFGIASSIPTDLTSIPKEAQAGTLNYMSPESIQCRNGDDNIRITLATDIWSLGCILYSMVYDVLPWGHITSQIAKMNAISNKDVHFKPIEDEQLLNVMQECLQRNGRKRPTVTQLLEHPYLKPNNTNVSLSNTNSGISYFTSSKTINEDSEMIGRILEEARNNTPRTAAKKVYSILNEQPVDLS</sequence>
<dbReference type="PROSITE" id="PS00108">
    <property type="entry name" value="PROTEIN_KINASE_ST"/>
    <property type="match status" value="1"/>
</dbReference>
<dbReference type="FunFam" id="3.30.200.20:FF:000131">
    <property type="entry name" value="Dual specificity protein kinase TTK"/>
    <property type="match status" value="1"/>
</dbReference>
<dbReference type="GO" id="GO:0005524">
    <property type="term" value="F:ATP binding"/>
    <property type="evidence" value="ECO:0007669"/>
    <property type="project" value="UniProtKB-KW"/>
</dbReference>
<dbReference type="GO" id="GO:0033316">
    <property type="term" value="P:meiotic spindle assembly checkpoint signaling"/>
    <property type="evidence" value="ECO:0007669"/>
    <property type="project" value="TreeGrafter"/>
</dbReference>
<evidence type="ECO:0000256" key="2">
    <source>
        <dbReference type="ARBA" id="ARBA00022679"/>
    </source>
</evidence>
<dbReference type="AlphaFoldDB" id="A0A914QT39"/>
<keyword evidence="1" id="KW-0723">Serine/threonine-protein kinase</keyword>
<keyword evidence="3" id="KW-0547">Nucleotide-binding</keyword>
<evidence type="ECO:0000256" key="5">
    <source>
        <dbReference type="ARBA" id="ARBA00022840"/>
    </source>
</evidence>
<dbReference type="SUPFAM" id="SSF56112">
    <property type="entry name" value="Protein kinase-like (PK-like)"/>
    <property type="match status" value="1"/>
</dbReference>
<protein>
    <submittedName>
        <fullName evidence="9">Protein kinase domain-containing protein</fullName>
    </submittedName>
</protein>
<evidence type="ECO:0000313" key="9">
    <source>
        <dbReference type="WBParaSite" id="PDA_v2.g6711.t1"/>
    </source>
</evidence>
<dbReference type="PROSITE" id="PS50011">
    <property type="entry name" value="PROTEIN_KINASE_DOM"/>
    <property type="match status" value="1"/>
</dbReference>
<dbReference type="Gene3D" id="1.10.510.10">
    <property type="entry name" value="Transferase(Phosphotransferase) domain 1"/>
    <property type="match status" value="1"/>
</dbReference>
<proteinExistence type="predicted"/>
<evidence type="ECO:0000256" key="3">
    <source>
        <dbReference type="ARBA" id="ARBA00022741"/>
    </source>
</evidence>
<dbReference type="Proteomes" id="UP000887578">
    <property type="component" value="Unplaced"/>
</dbReference>
<reference evidence="9" key="1">
    <citation type="submission" date="2022-11" db="UniProtKB">
        <authorList>
            <consortium name="WormBaseParasite"/>
        </authorList>
    </citation>
    <scope>IDENTIFICATION</scope>
</reference>
<keyword evidence="4" id="KW-0418">Kinase</keyword>
<dbReference type="GO" id="GO:0004712">
    <property type="term" value="F:protein serine/threonine/tyrosine kinase activity"/>
    <property type="evidence" value="ECO:0007669"/>
    <property type="project" value="TreeGrafter"/>
</dbReference>
<evidence type="ECO:0000313" key="8">
    <source>
        <dbReference type="Proteomes" id="UP000887578"/>
    </source>
</evidence>
<feature type="region of interest" description="Disordered" evidence="6">
    <location>
        <begin position="19"/>
        <end position="131"/>
    </location>
</feature>
<feature type="domain" description="Protein kinase" evidence="7">
    <location>
        <begin position="173"/>
        <end position="434"/>
    </location>
</feature>
<dbReference type="GO" id="GO:0007094">
    <property type="term" value="P:mitotic spindle assembly checkpoint signaling"/>
    <property type="evidence" value="ECO:0007669"/>
    <property type="project" value="TreeGrafter"/>
</dbReference>
<feature type="compositionally biased region" description="Polar residues" evidence="6">
    <location>
        <begin position="118"/>
        <end position="129"/>
    </location>
</feature>
<dbReference type="InterPro" id="IPR011009">
    <property type="entry name" value="Kinase-like_dom_sf"/>
</dbReference>
<keyword evidence="8" id="KW-1185">Reference proteome</keyword>
<dbReference type="WBParaSite" id="PDA_v2.g6711.t1">
    <property type="protein sequence ID" value="PDA_v2.g6711.t1"/>
    <property type="gene ID" value="PDA_v2.g6711"/>
</dbReference>
<evidence type="ECO:0000256" key="1">
    <source>
        <dbReference type="ARBA" id="ARBA00022527"/>
    </source>
</evidence>
<dbReference type="SMART" id="SM00220">
    <property type="entry name" value="S_TKc"/>
    <property type="match status" value="1"/>
</dbReference>
<dbReference type="GO" id="GO:0000776">
    <property type="term" value="C:kinetochore"/>
    <property type="evidence" value="ECO:0007669"/>
    <property type="project" value="TreeGrafter"/>
</dbReference>
<evidence type="ECO:0000256" key="4">
    <source>
        <dbReference type="ARBA" id="ARBA00022777"/>
    </source>
</evidence>
<dbReference type="PANTHER" id="PTHR22974">
    <property type="entry name" value="MIXED LINEAGE PROTEIN KINASE"/>
    <property type="match status" value="1"/>
</dbReference>
<dbReference type="GO" id="GO:0004674">
    <property type="term" value="F:protein serine/threonine kinase activity"/>
    <property type="evidence" value="ECO:0007669"/>
    <property type="project" value="UniProtKB-KW"/>
</dbReference>
<feature type="compositionally biased region" description="Low complexity" evidence="6">
    <location>
        <begin position="30"/>
        <end position="83"/>
    </location>
</feature>
<keyword evidence="2" id="KW-0808">Transferase</keyword>
<keyword evidence="5" id="KW-0067">ATP-binding</keyword>
<accession>A0A914QT39</accession>
<dbReference type="Gene3D" id="3.30.200.20">
    <property type="entry name" value="Phosphorylase Kinase, domain 1"/>
    <property type="match status" value="1"/>
</dbReference>